<evidence type="ECO:0000256" key="2">
    <source>
        <dbReference type="ARBA" id="ARBA00005997"/>
    </source>
</evidence>
<dbReference type="PRINTS" id="PR00458">
    <property type="entry name" value="PEROXIDASE"/>
</dbReference>
<dbReference type="Pfam" id="PF00141">
    <property type="entry name" value="peroxidase"/>
    <property type="match status" value="1"/>
</dbReference>
<keyword evidence="11" id="KW-1185">Reference proteome</keyword>
<dbReference type="GO" id="GO:0020037">
    <property type="term" value="F:heme binding"/>
    <property type="evidence" value="ECO:0007669"/>
    <property type="project" value="UniProtKB-UniRule"/>
</dbReference>
<dbReference type="PANTHER" id="PTHR31356:SF53">
    <property type="entry name" value="HEME PEROXIDASE"/>
    <property type="match status" value="1"/>
</dbReference>
<keyword evidence="3 8" id="KW-0575">Peroxidase</keyword>
<dbReference type="Gene3D" id="1.10.520.10">
    <property type="match status" value="1"/>
</dbReference>
<evidence type="ECO:0000256" key="7">
    <source>
        <dbReference type="ARBA" id="ARBA00023004"/>
    </source>
</evidence>
<dbReference type="GO" id="GO:0000302">
    <property type="term" value="P:response to reactive oxygen species"/>
    <property type="evidence" value="ECO:0007669"/>
    <property type="project" value="TreeGrafter"/>
</dbReference>
<dbReference type="GO" id="GO:0046872">
    <property type="term" value="F:metal ion binding"/>
    <property type="evidence" value="ECO:0007669"/>
    <property type="project" value="UniProtKB-UniRule"/>
</dbReference>
<reference evidence="10 11" key="1">
    <citation type="journal article" date="2024" name="J Genomics">
        <title>Draft genome sequencing and assembly of Favolaschia claudopus CIRM-BRFM 2984 isolated from oak limbs.</title>
        <authorList>
            <person name="Navarro D."/>
            <person name="Drula E."/>
            <person name="Chaduli D."/>
            <person name="Cazenave R."/>
            <person name="Ahrendt S."/>
            <person name="Wang J."/>
            <person name="Lipzen A."/>
            <person name="Daum C."/>
            <person name="Barry K."/>
            <person name="Grigoriev I.V."/>
            <person name="Favel A."/>
            <person name="Rosso M.N."/>
            <person name="Martin F."/>
        </authorList>
    </citation>
    <scope>NUCLEOTIDE SEQUENCE [LARGE SCALE GENOMIC DNA]</scope>
    <source>
        <strain evidence="10 11">CIRM-BRFM 2984</strain>
    </source>
</reference>
<name>A0AAW0CLE7_9AGAR</name>
<keyword evidence="6 8" id="KW-0560">Oxidoreductase</keyword>
<dbReference type="InterPro" id="IPR002207">
    <property type="entry name" value="Peroxidase_I"/>
</dbReference>
<dbReference type="PROSITE" id="PS50873">
    <property type="entry name" value="PEROXIDASE_4"/>
    <property type="match status" value="1"/>
</dbReference>
<evidence type="ECO:0000256" key="1">
    <source>
        <dbReference type="ARBA" id="ARBA00003917"/>
    </source>
</evidence>
<dbReference type="InterPro" id="IPR010255">
    <property type="entry name" value="Haem_peroxidase_sf"/>
</dbReference>
<comment type="similarity">
    <text evidence="2">Belongs to the peroxidase family. Cytochrome c peroxidase subfamily.</text>
</comment>
<accession>A0AAW0CLE7</accession>
<dbReference type="PANTHER" id="PTHR31356">
    <property type="entry name" value="THYLAKOID LUMENAL 29 KDA PROTEIN, CHLOROPLASTIC-RELATED"/>
    <property type="match status" value="1"/>
</dbReference>
<feature type="domain" description="Plant heme peroxidase family profile" evidence="9">
    <location>
        <begin position="43"/>
        <end position="285"/>
    </location>
</feature>
<dbReference type="Proteomes" id="UP001362999">
    <property type="component" value="Unassembled WGS sequence"/>
</dbReference>
<dbReference type="PRINTS" id="PR00459">
    <property type="entry name" value="ASPEROXIDASE"/>
</dbReference>
<protein>
    <recommendedName>
        <fullName evidence="8">Peroxidase</fullName>
        <ecNumber evidence="8">1.11.1.-</ecNumber>
    </recommendedName>
</protein>
<dbReference type="InterPro" id="IPR044831">
    <property type="entry name" value="Ccp1-like"/>
</dbReference>
<keyword evidence="7" id="KW-0408">Iron</keyword>
<dbReference type="EC" id="1.11.1.-" evidence="8"/>
<evidence type="ECO:0000256" key="8">
    <source>
        <dbReference type="RuleBase" id="RU363051"/>
    </source>
</evidence>
<evidence type="ECO:0000256" key="5">
    <source>
        <dbReference type="ARBA" id="ARBA00022723"/>
    </source>
</evidence>
<keyword evidence="5" id="KW-0479">Metal-binding</keyword>
<sequence>MLGAFILAVSAPVLGTAYTWPAPQLDALEAARFDLPTTLSLGVDPCDSFFTTSSGRANVADWVRTAYHDMATYNSEDGTGGLDGSIRFTEEQSRPENAGDGFANTMPFVTLQASRYISIADSIALAAITAIESCGGPEIPFRGNRTDATHPNSPGVPEPQQDLDAHIASFKKQGFTKEEMIGLVACGHSFGGVQHAPFPDIVPEMNDPDNKESSQHFDSTFFTFDNNVATEYISGTTQNPLVVGLNDTTNSDKRIFGSDGNVTMQGFADSQDLFFSTCSALLARMLDTVPKETTLTDVITPLPVKPASVELQLDADKSTLKLSGLLRLWNTPADPTRSVRLLYADHTSANNGNYTLFPANPPSSTSVGNKYTSSWYWYNRTISGGIGALALDAEQGITSLSFVVDGKVEDQDGVGFKVEDGVVFSKSSCIKRDFKTARFDVAVRNSASPTRVYLEQIQVHSPDAPTVIEIDIPRPSSVDADSVYSIWSIELPLSIVQYHIGAEFLGSGGAVKYSTAAVYTTSGSVSGGLCPE</sequence>
<keyword evidence="4" id="KW-0349">Heme</keyword>
<dbReference type="GO" id="GO:0034599">
    <property type="term" value="P:cellular response to oxidative stress"/>
    <property type="evidence" value="ECO:0007669"/>
    <property type="project" value="InterPro"/>
</dbReference>
<dbReference type="SUPFAM" id="SSF48113">
    <property type="entry name" value="Heme-dependent peroxidases"/>
    <property type="match status" value="1"/>
</dbReference>
<feature type="signal peptide" evidence="8">
    <location>
        <begin position="1"/>
        <end position="17"/>
    </location>
</feature>
<evidence type="ECO:0000256" key="6">
    <source>
        <dbReference type="ARBA" id="ARBA00023002"/>
    </source>
</evidence>
<feature type="chain" id="PRO_5043092926" description="Peroxidase" evidence="8">
    <location>
        <begin position="18"/>
        <end position="532"/>
    </location>
</feature>
<dbReference type="EMBL" id="JAWWNJ010000016">
    <property type="protein sequence ID" value="KAK7039881.1"/>
    <property type="molecule type" value="Genomic_DNA"/>
</dbReference>
<dbReference type="InterPro" id="IPR002016">
    <property type="entry name" value="Haem_peroxidase"/>
</dbReference>
<evidence type="ECO:0000313" key="10">
    <source>
        <dbReference type="EMBL" id="KAK7039881.1"/>
    </source>
</evidence>
<keyword evidence="8" id="KW-0732">Signal</keyword>
<evidence type="ECO:0000256" key="3">
    <source>
        <dbReference type="ARBA" id="ARBA00022559"/>
    </source>
</evidence>
<evidence type="ECO:0000313" key="11">
    <source>
        <dbReference type="Proteomes" id="UP001362999"/>
    </source>
</evidence>
<proteinExistence type="inferred from homology"/>
<dbReference type="Gene3D" id="1.10.420.10">
    <property type="entry name" value="Peroxidase, domain 2"/>
    <property type="match status" value="1"/>
</dbReference>
<gene>
    <name evidence="10" type="ORF">R3P38DRAFT_493579</name>
</gene>
<organism evidence="10 11">
    <name type="scientific">Favolaschia claudopus</name>
    <dbReference type="NCBI Taxonomy" id="2862362"/>
    <lineage>
        <taxon>Eukaryota</taxon>
        <taxon>Fungi</taxon>
        <taxon>Dikarya</taxon>
        <taxon>Basidiomycota</taxon>
        <taxon>Agaricomycotina</taxon>
        <taxon>Agaricomycetes</taxon>
        <taxon>Agaricomycetidae</taxon>
        <taxon>Agaricales</taxon>
        <taxon>Marasmiineae</taxon>
        <taxon>Mycenaceae</taxon>
        <taxon>Favolaschia</taxon>
    </lineage>
</organism>
<dbReference type="GO" id="GO:0042744">
    <property type="term" value="P:hydrogen peroxide catabolic process"/>
    <property type="evidence" value="ECO:0007669"/>
    <property type="project" value="TreeGrafter"/>
</dbReference>
<evidence type="ECO:0000259" key="9">
    <source>
        <dbReference type="PROSITE" id="PS50873"/>
    </source>
</evidence>
<comment type="function">
    <text evidence="1">Destroys radicals which are normally produced within the cells and which are toxic to biological systems.</text>
</comment>
<dbReference type="AlphaFoldDB" id="A0AAW0CLE7"/>
<comment type="caution">
    <text evidence="10">The sequence shown here is derived from an EMBL/GenBank/DDBJ whole genome shotgun (WGS) entry which is preliminary data.</text>
</comment>
<evidence type="ECO:0000256" key="4">
    <source>
        <dbReference type="ARBA" id="ARBA00022617"/>
    </source>
</evidence>
<dbReference type="GO" id="GO:0004601">
    <property type="term" value="F:peroxidase activity"/>
    <property type="evidence" value="ECO:0007669"/>
    <property type="project" value="UniProtKB-KW"/>
</dbReference>